<organism evidence="3 4">
    <name type="scientific">Bimuria novae-zelandiae CBS 107.79</name>
    <dbReference type="NCBI Taxonomy" id="1447943"/>
    <lineage>
        <taxon>Eukaryota</taxon>
        <taxon>Fungi</taxon>
        <taxon>Dikarya</taxon>
        <taxon>Ascomycota</taxon>
        <taxon>Pezizomycotina</taxon>
        <taxon>Dothideomycetes</taxon>
        <taxon>Pleosporomycetidae</taxon>
        <taxon>Pleosporales</taxon>
        <taxon>Massarineae</taxon>
        <taxon>Didymosphaeriaceae</taxon>
        <taxon>Bimuria</taxon>
    </lineage>
</organism>
<accession>A0A6A5VC41</accession>
<feature type="region of interest" description="Disordered" evidence="1">
    <location>
        <begin position="1"/>
        <end position="28"/>
    </location>
</feature>
<reference evidence="3" key="1">
    <citation type="journal article" date="2020" name="Stud. Mycol.">
        <title>101 Dothideomycetes genomes: a test case for predicting lifestyles and emergence of pathogens.</title>
        <authorList>
            <person name="Haridas S."/>
            <person name="Albert R."/>
            <person name="Binder M."/>
            <person name="Bloem J."/>
            <person name="Labutti K."/>
            <person name="Salamov A."/>
            <person name="Andreopoulos B."/>
            <person name="Baker S."/>
            <person name="Barry K."/>
            <person name="Bills G."/>
            <person name="Bluhm B."/>
            <person name="Cannon C."/>
            <person name="Castanera R."/>
            <person name="Culley D."/>
            <person name="Daum C."/>
            <person name="Ezra D."/>
            <person name="Gonzalez J."/>
            <person name="Henrissat B."/>
            <person name="Kuo A."/>
            <person name="Liang C."/>
            <person name="Lipzen A."/>
            <person name="Lutzoni F."/>
            <person name="Magnuson J."/>
            <person name="Mondo S."/>
            <person name="Nolan M."/>
            <person name="Ohm R."/>
            <person name="Pangilinan J."/>
            <person name="Park H.-J."/>
            <person name="Ramirez L."/>
            <person name="Alfaro M."/>
            <person name="Sun H."/>
            <person name="Tritt A."/>
            <person name="Yoshinaga Y."/>
            <person name="Zwiers L.-H."/>
            <person name="Turgeon B."/>
            <person name="Goodwin S."/>
            <person name="Spatafora J."/>
            <person name="Crous P."/>
            <person name="Grigoriev I."/>
        </authorList>
    </citation>
    <scope>NUCLEOTIDE SEQUENCE</scope>
    <source>
        <strain evidence="3">CBS 107.79</strain>
    </source>
</reference>
<feature type="region of interest" description="Disordered" evidence="1">
    <location>
        <begin position="177"/>
        <end position="246"/>
    </location>
</feature>
<evidence type="ECO:0000256" key="2">
    <source>
        <dbReference type="SAM" id="Phobius"/>
    </source>
</evidence>
<dbReference type="EMBL" id="ML976675">
    <property type="protein sequence ID" value="KAF1974388.1"/>
    <property type="molecule type" value="Genomic_DNA"/>
</dbReference>
<sequence>MDATVSTEPKKRGRPRKVVSEEVSTSAAGECKKSAGVGVRKASTKTATAAGKKDDAMVKKGVKVASKAVKAVKAAPNAKTTRAPVTEEKTTDGRMEVGKGEGKSKILEEVYKTGTMKPPVEPAMAEVVLPTGGAANVVMEQPLPTPTQSTPSPSSVPPRQPAVGEIVLPTGGAANVIMEQPLPTPTPSPSSQPRAPPPPRPASKPITKPTPSLPKRSTTIPLPTRPLNPSLPASPRPKPPSPSALENAATERAIAEGRMPKKYQGAARRVTAIMVGIPVILVVGWELWGRWDAQIRVKFEERGE</sequence>
<keyword evidence="4" id="KW-1185">Reference proteome</keyword>
<gene>
    <name evidence="3" type="ORF">BU23DRAFT_116323</name>
</gene>
<feature type="compositionally biased region" description="Pro residues" evidence="1">
    <location>
        <begin position="182"/>
        <end position="202"/>
    </location>
</feature>
<evidence type="ECO:0000256" key="1">
    <source>
        <dbReference type="SAM" id="MobiDB-lite"/>
    </source>
</evidence>
<name>A0A6A5VC41_9PLEO</name>
<dbReference type="AlphaFoldDB" id="A0A6A5VC41"/>
<keyword evidence="2" id="KW-0812">Transmembrane</keyword>
<feature type="transmembrane region" description="Helical" evidence="2">
    <location>
        <begin position="270"/>
        <end position="288"/>
    </location>
</feature>
<keyword evidence="2" id="KW-1133">Transmembrane helix</keyword>
<evidence type="ECO:0000313" key="3">
    <source>
        <dbReference type="EMBL" id="KAF1974388.1"/>
    </source>
</evidence>
<keyword evidence="2" id="KW-0472">Membrane</keyword>
<feature type="compositionally biased region" description="Basic and acidic residues" evidence="1">
    <location>
        <begin position="85"/>
        <end position="99"/>
    </location>
</feature>
<evidence type="ECO:0000313" key="4">
    <source>
        <dbReference type="Proteomes" id="UP000800036"/>
    </source>
</evidence>
<feature type="compositionally biased region" description="Pro residues" evidence="1">
    <location>
        <begin position="232"/>
        <end position="242"/>
    </location>
</feature>
<dbReference type="OrthoDB" id="3784821at2759"/>
<protein>
    <submittedName>
        <fullName evidence="3">Uncharacterized protein</fullName>
    </submittedName>
</protein>
<feature type="region of interest" description="Disordered" evidence="1">
    <location>
        <begin position="139"/>
        <end position="165"/>
    </location>
</feature>
<proteinExistence type="predicted"/>
<dbReference type="Proteomes" id="UP000800036">
    <property type="component" value="Unassembled WGS sequence"/>
</dbReference>
<feature type="region of interest" description="Disordered" evidence="1">
    <location>
        <begin position="75"/>
        <end position="99"/>
    </location>
</feature>